<dbReference type="EMBL" id="CALNXK010000050">
    <property type="protein sequence ID" value="CAH3131940.1"/>
    <property type="molecule type" value="Genomic_DNA"/>
</dbReference>
<dbReference type="SUPFAM" id="SSF53098">
    <property type="entry name" value="Ribonuclease H-like"/>
    <property type="match status" value="1"/>
</dbReference>
<evidence type="ECO:0000313" key="4">
    <source>
        <dbReference type="Proteomes" id="UP001159405"/>
    </source>
</evidence>
<evidence type="ECO:0000259" key="2">
    <source>
        <dbReference type="Pfam" id="PF05699"/>
    </source>
</evidence>
<reference evidence="3 4" key="1">
    <citation type="submission" date="2022-05" db="EMBL/GenBank/DDBJ databases">
        <authorList>
            <consortium name="Genoscope - CEA"/>
            <person name="William W."/>
        </authorList>
    </citation>
    <scope>NUCLEOTIDE SEQUENCE [LARGE SCALE GENOMIC DNA]</scope>
</reference>
<dbReference type="InterPro" id="IPR008906">
    <property type="entry name" value="HATC_C_dom"/>
</dbReference>
<name>A0ABN8P6C3_9CNID</name>
<accession>A0ABN8P6C3</accession>
<dbReference type="InterPro" id="IPR012337">
    <property type="entry name" value="RNaseH-like_sf"/>
</dbReference>
<evidence type="ECO:0000256" key="1">
    <source>
        <dbReference type="SAM" id="MobiDB-lite"/>
    </source>
</evidence>
<evidence type="ECO:0000313" key="3">
    <source>
        <dbReference type="EMBL" id="CAH3131940.1"/>
    </source>
</evidence>
<keyword evidence="4" id="KW-1185">Reference proteome</keyword>
<proteinExistence type="predicted"/>
<feature type="domain" description="HAT C-terminal dimerisation" evidence="2">
    <location>
        <begin position="530"/>
        <end position="581"/>
    </location>
</feature>
<dbReference type="Proteomes" id="UP001159405">
    <property type="component" value="Unassembled WGS sequence"/>
</dbReference>
<dbReference type="PANTHER" id="PTHR46880">
    <property type="entry name" value="RAS-ASSOCIATING DOMAIN-CONTAINING PROTEIN"/>
    <property type="match status" value="1"/>
</dbReference>
<organism evidence="3 4">
    <name type="scientific">Porites lobata</name>
    <dbReference type="NCBI Taxonomy" id="104759"/>
    <lineage>
        <taxon>Eukaryota</taxon>
        <taxon>Metazoa</taxon>
        <taxon>Cnidaria</taxon>
        <taxon>Anthozoa</taxon>
        <taxon>Hexacorallia</taxon>
        <taxon>Scleractinia</taxon>
        <taxon>Fungiina</taxon>
        <taxon>Poritidae</taxon>
        <taxon>Porites</taxon>
    </lineage>
</organism>
<feature type="region of interest" description="Disordered" evidence="1">
    <location>
        <begin position="1"/>
        <end position="56"/>
    </location>
</feature>
<gene>
    <name evidence="3" type="ORF">PLOB_00036348</name>
</gene>
<sequence length="683" mass="76623">MFSSDDTLSERQENQPEITQQTFPEEVMIPETSGATQLDAPPSKEDTPKLDFSSNTKKKKYPSVCWFTKEMFLLLGKVVRDTVVNTVADVTRFGLLSDEVNDVSNKEQLVTFIKFVNPATGKPNTKFLAASDLLETSTSANAETITNAILKQLEESNINVNKLASFSSDGASVMTGNITSRTARSANGVAAKLRSEVKPLINIHCICHRLALACADACDSVTYLTQVEKILYQLWSFFDHSAKRSAAYAKAALDVKSLSLSREGNKKIKTRIQKACRTRWLSTDRAIEGIYEDFEAVTTVLKYFKEDGDATATGLLKQIGNIKFVGMVYLLREVLPVLSHVSRIFQEGEISFAAIAPALEYSFDKLSDIASELKHISRLKEDLGENGRLQRCTFLELTAHSESLITSLSKQYIQALKDNLSNRFDGNLPVLTAFKVFDPMSVPEKSAVGFKTYGAAEVRILADHFYQGMQDKDVKKEELICEWNKFKYNLLSLQKEVPEEIARPKAVKNPVRKTTTEWTLEHMMLMSATYRHLCPRLLELAEVCLSLPVSNAWPERGASAIKRLKTRLRSSLKNDMLDALLQVSINGPEVNDCQPLIAAAVKEWLAKPRRKIAKVLTANDVQQPVQRQDASVQVDTQTEDIERVWRVAEALDQEVNFLEQELEYAAAVEIALAERRQFRPRMG</sequence>
<dbReference type="PANTHER" id="PTHR46880:SF5">
    <property type="entry name" value="DUF4371 DOMAIN-CONTAINING PROTEIN"/>
    <property type="match status" value="1"/>
</dbReference>
<comment type="caution">
    <text evidence="3">The sequence shown here is derived from an EMBL/GenBank/DDBJ whole genome shotgun (WGS) entry which is preliminary data.</text>
</comment>
<dbReference type="Pfam" id="PF05699">
    <property type="entry name" value="Dimer_Tnp_hAT"/>
    <property type="match status" value="1"/>
</dbReference>
<protein>
    <recommendedName>
        <fullName evidence="2">HAT C-terminal dimerisation domain-containing protein</fullName>
    </recommendedName>
</protein>